<dbReference type="PANTHER" id="PTHR37312">
    <property type="entry name" value="MEMBRANE-BOUND ACYLTRANSFERASE YKRP-RELATED"/>
    <property type="match status" value="1"/>
</dbReference>
<evidence type="ECO:0000313" key="3">
    <source>
        <dbReference type="EMBL" id="EMZ25169.1"/>
    </source>
</evidence>
<dbReference type="InterPro" id="IPR002656">
    <property type="entry name" value="Acyl_transf_3_dom"/>
</dbReference>
<dbReference type="PATRIC" id="fig|1235802.3.peg.3084"/>
<keyword evidence="1" id="KW-0812">Transmembrane</keyword>
<organism evidence="3 4">
    <name type="scientific">Eubacterium plexicaudatum ASF492</name>
    <dbReference type="NCBI Taxonomy" id="1235802"/>
    <lineage>
        <taxon>Bacteria</taxon>
        <taxon>Bacillati</taxon>
        <taxon>Bacillota</taxon>
        <taxon>Clostridia</taxon>
        <taxon>Eubacteriales</taxon>
        <taxon>Eubacteriaceae</taxon>
        <taxon>Eubacterium</taxon>
    </lineage>
</organism>
<dbReference type="GO" id="GO:0016747">
    <property type="term" value="F:acyltransferase activity, transferring groups other than amino-acyl groups"/>
    <property type="evidence" value="ECO:0007669"/>
    <property type="project" value="InterPro"/>
</dbReference>
<name>N2AL64_9FIRM</name>
<dbReference type="HOGENOM" id="CLU_2329526_0_0_9"/>
<feature type="transmembrane region" description="Helical" evidence="1">
    <location>
        <begin position="7"/>
        <end position="25"/>
    </location>
</feature>
<keyword evidence="1" id="KW-1133">Transmembrane helix</keyword>
<dbReference type="EMBL" id="AQFT01000090">
    <property type="protein sequence ID" value="EMZ25169.1"/>
    <property type="molecule type" value="Genomic_DNA"/>
</dbReference>
<dbReference type="AlphaFoldDB" id="N2AL64"/>
<feature type="transmembrane region" description="Helical" evidence="1">
    <location>
        <begin position="31"/>
        <end position="49"/>
    </location>
</feature>
<dbReference type="Pfam" id="PF01757">
    <property type="entry name" value="Acyl_transf_3"/>
    <property type="match status" value="1"/>
</dbReference>
<feature type="transmembrane region" description="Helical" evidence="1">
    <location>
        <begin position="69"/>
        <end position="88"/>
    </location>
</feature>
<protein>
    <recommendedName>
        <fullName evidence="2">Acyltransferase 3 domain-containing protein</fullName>
    </recommendedName>
</protein>
<gene>
    <name evidence="3" type="ORF">C823_02918</name>
</gene>
<dbReference type="eggNOG" id="COG3594">
    <property type="taxonomic scope" value="Bacteria"/>
</dbReference>
<feature type="domain" description="Acyltransferase 3" evidence="2">
    <location>
        <begin position="9"/>
        <end position="83"/>
    </location>
</feature>
<reference evidence="3 4" key="1">
    <citation type="journal article" date="2014" name="Genome Announc.">
        <title>Draft genome sequences of the altered schaedler flora, a defined bacterial community from gnotobiotic mice.</title>
        <authorList>
            <person name="Wannemuehler M.J."/>
            <person name="Overstreet A.M."/>
            <person name="Ward D.V."/>
            <person name="Phillips G.J."/>
        </authorList>
    </citation>
    <scope>NUCLEOTIDE SEQUENCE [LARGE SCALE GENOMIC DNA]</scope>
    <source>
        <strain evidence="3 4">ASF492</strain>
    </source>
</reference>
<dbReference type="STRING" id="1235802.C823_02918"/>
<dbReference type="PANTHER" id="PTHR37312:SF1">
    <property type="entry name" value="MEMBRANE-BOUND ACYLTRANSFERASE YKRP-RELATED"/>
    <property type="match status" value="1"/>
</dbReference>
<evidence type="ECO:0000256" key="1">
    <source>
        <dbReference type="SAM" id="Phobius"/>
    </source>
</evidence>
<dbReference type="OrthoDB" id="6623990at2"/>
<comment type="caution">
    <text evidence="3">The sequence shown here is derived from an EMBL/GenBank/DDBJ whole genome shotgun (WGS) entry which is preliminary data.</text>
</comment>
<dbReference type="InterPro" id="IPR052734">
    <property type="entry name" value="Nod_factor_acetyltransferase"/>
</dbReference>
<evidence type="ECO:0000259" key="2">
    <source>
        <dbReference type="Pfam" id="PF01757"/>
    </source>
</evidence>
<keyword evidence="4" id="KW-1185">Reference proteome</keyword>
<proteinExistence type="predicted"/>
<keyword evidence="1" id="KW-0472">Membrane</keyword>
<dbReference type="Proteomes" id="UP000012589">
    <property type="component" value="Unassembled WGS sequence"/>
</dbReference>
<sequence length="98" mass="11330">MRKRNRIADILKGLGMIFVVGGHTASPLSGYYYTFHMGLFFAISGYLMAANWREMEPKEYISKKFRKIIVPYVVFLSLYCLLENGKVINIPGVYIRLE</sequence>
<evidence type="ECO:0000313" key="4">
    <source>
        <dbReference type="Proteomes" id="UP000012589"/>
    </source>
</evidence>
<accession>N2AL64</accession>